<organism evidence="2 3">
    <name type="scientific">Sitophilus oryzae</name>
    <name type="common">Rice weevil</name>
    <name type="synonym">Curculio oryzae</name>
    <dbReference type="NCBI Taxonomy" id="7048"/>
    <lineage>
        <taxon>Eukaryota</taxon>
        <taxon>Metazoa</taxon>
        <taxon>Ecdysozoa</taxon>
        <taxon>Arthropoda</taxon>
        <taxon>Hexapoda</taxon>
        <taxon>Insecta</taxon>
        <taxon>Pterygota</taxon>
        <taxon>Neoptera</taxon>
        <taxon>Endopterygota</taxon>
        <taxon>Coleoptera</taxon>
        <taxon>Polyphaga</taxon>
        <taxon>Cucujiformia</taxon>
        <taxon>Curculionidae</taxon>
        <taxon>Dryophthorinae</taxon>
        <taxon>Sitophilus</taxon>
    </lineage>
</organism>
<evidence type="ECO:0000313" key="3">
    <source>
        <dbReference type="RefSeq" id="XP_030752844.1"/>
    </source>
</evidence>
<feature type="signal peptide" evidence="1">
    <location>
        <begin position="1"/>
        <end position="20"/>
    </location>
</feature>
<proteinExistence type="predicted"/>
<reference evidence="3" key="1">
    <citation type="submission" date="2025-08" db="UniProtKB">
        <authorList>
            <consortium name="RefSeq"/>
        </authorList>
    </citation>
    <scope>IDENTIFICATION</scope>
    <source>
        <tissue evidence="3">Gonads</tissue>
    </source>
</reference>
<dbReference type="AlphaFoldDB" id="A0A6J2XQA9"/>
<name>A0A6J2XQA9_SITOR</name>
<dbReference type="Proteomes" id="UP000504635">
    <property type="component" value="Unplaced"/>
</dbReference>
<feature type="chain" id="PRO_5027008253" evidence="1">
    <location>
        <begin position="21"/>
        <end position="137"/>
    </location>
</feature>
<dbReference type="GeneID" id="115879926"/>
<keyword evidence="2" id="KW-1185">Reference proteome</keyword>
<accession>A0A6J2XQA9</accession>
<evidence type="ECO:0000256" key="1">
    <source>
        <dbReference type="SAM" id="SignalP"/>
    </source>
</evidence>
<dbReference type="OrthoDB" id="6723136at2759"/>
<sequence>MNKFIVGLIVIFLLFSHSLAVFYCFNRPCPANTQDCDRDFEILNLTAAEIRIHCLNDAVHHTITCFERECPDSTSSCKKQSKSTIDRKRIDHKISCLDKLGASLKEYYFEEPSTLDKHTFFQSTSYGTVKLINNLEK</sequence>
<gene>
    <name evidence="3" type="primary">LOC115879926</name>
</gene>
<keyword evidence="1" id="KW-0732">Signal</keyword>
<protein>
    <submittedName>
        <fullName evidence="3">Uncharacterized protein LOC115879926 isoform X2</fullName>
    </submittedName>
</protein>
<dbReference type="RefSeq" id="XP_030752844.1">
    <property type="nucleotide sequence ID" value="XM_030896984.1"/>
</dbReference>
<evidence type="ECO:0000313" key="2">
    <source>
        <dbReference type="Proteomes" id="UP000504635"/>
    </source>
</evidence>